<dbReference type="InterPro" id="IPR004013">
    <property type="entry name" value="PHP_dom"/>
</dbReference>
<dbReference type="Pfam" id="PF02811">
    <property type="entry name" value="PHP"/>
    <property type="match status" value="1"/>
</dbReference>
<dbReference type="AlphaFoldDB" id="A0A846QQS5"/>
<dbReference type="GO" id="GO:0035312">
    <property type="term" value="F:5'-3' DNA exonuclease activity"/>
    <property type="evidence" value="ECO:0007669"/>
    <property type="project" value="TreeGrafter"/>
</dbReference>
<gene>
    <name evidence="2" type="ORF">GGQ74_002386</name>
</gene>
<dbReference type="GO" id="GO:0004534">
    <property type="term" value="F:5'-3' RNA exonuclease activity"/>
    <property type="evidence" value="ECO:0007669"/>
    <property type="project" value="TreeGrafter"/>
</dbReference>
<sequence length="286" mass="31460">MPIIDLHTHSTASDGTLSPTELVRHASENDVCALALTDHDTVSGLAEACDAGRQYGVEVIPGCELSVTCSTGFMHIVGLFLPQRPERLIRAITTLTENREHRNRHVVEKLQALGLDITYEELLAKAGDGSVGRPHMAQIIFEKGYVRSIQEAFDKYLGDKGQAYISKEKMTPEIAFGLLRDEGATIILAHPFTLRLDHEAMYHRLKELKAMGLDGLECHYTEHTPSMTKLFEGLAYRLDLAVSGGSDFHGSVKPDVRIGVGKGNLAIPPSVLDAIKERRIRQGLPI</sequence>
<accession>A0A846QQS5</accession>
<dbReference type="InterPro" id="IPR052018">
    <property type="entry name" value="PHP_domain"/>
</dbReference>
<dbReference type="CDD" id="cd07438">
    <property type="entry name" value="PHP_HisPPase_AMP"/>
    <property type="match status" value="1"/>
</dbReference>
<comment type="caution">
    <text evidence="2">The sequence shown here is derived from an EMBL/GenBank/DDBJ whole genome shotgun (WGS) entry which is preliminary data.</text>
</comment>
<dbReference type="RefSeq" id="WP_167941758.1">
    <property type="nucleotide sequence ID" value="NZ_JAATJA010000002.1"/>
</dbReference>
<dbReference type="SUPFAM" id="SSF89550">
    <property type="entry name" value="PHP domain-like"/>
    <property type="match status" value="1"/>
</dbReference>
<dbReference type="PANTHER" id="PTHR42924">
    <property type="entry name" value="EXONUCLEASE"/>
    <property type="match status" value="1"/>
</dbReference>
<dbReference type="Gene3D" id="1.10.150.650">
    <property type="match status" value="1"/>
</dbReference>
<organism evidence="2 3">
    <name type="scientific">Desulfobaculum xiamenense</name>
    <dbReference type="NCBI Taxonomy" id="995050"/>
    <lineage>
        <taxon>Bacteria</taxon>
        <taxon>Pseudomonadati</taxon>
        <taxon>Thermodesulfobacteriota</taxon>
        <taxon>Desulfovibrionia</taxon>
        <taxon>Desulfovibrionales</taxon>
        <taxon>Desulfovibrionaceae</taxon>
        <taxon>Desulfobaculum</taxon>
    </lineage>
</organism>
<dbReference type="Proteomes" id="UP000580856">
    <property type="component" value="Unassembled WGS sequence"/>
</dbReference>
<keyword evidence="3" id="KW-1185">Reference proteome</keyword>
<dbReference type="InterPro" id="IPR003141">
    <property type="entry name" value="Pol/His_phosphatase_N"/>
</dbReference>
<dbReference type="Gene3D" id="3.20.20.140">
    <property type="entry name" value="Metal-dependent hydrolases"/>
    <property type="match status" value="1"/>
</dbReference>
<name>A0A846QQS5_9BACT</name>
<dbReference type="SMART" id="SM00481">
    <property type="entry name" value="POLIIIAc"/>
    <property type="match status" value="1"/>
</dbReference>
<reference evidence="2 3" key="1">
    <citation type="submission" date="2020-03" db="EMBL/GenBank/DDBJ databases">
        <title>Genomic Encyclopedia of Type Strains, Phase IV (KMG-IV): sequencing the most valuable type-strain genomes for metagenomic binning, comparative biology and taxonomic classification.</title>
        <authorList>
            <person name="Goeker M."/>
        </authorList>
    </citation>
    <scope>NUCLEOTIDE SEQUENCE [LARGE SCALE GENOMIC DNA]</scope>
    <source>
        <strain evidence="2 3">DSM 24233</strain>
    </source>
</reference>
<dbReference type="InterPro" id="IPR016195">
    <property type="entry name" value="Pol/histidinol_Pase-like"/>
</dbReference>
<evidence type="ECO:0000259" key="1">
    <source>
        <dbReference type="SMART" id="SM00481"/>
    </source>
</evidence>
<proteinExistence type="predicted"/>
<evidence type="ECO:0000313" key="3">
    <source>
        <dbReference type="Proteomes" id="UP000580856"/>
    </source>
</evidence>
<dbReference type="PANTHER" id="PTHR42924:SF3">
    <property type="entry name" value="POLYMERASE_HISTIDINOL PHOSPHATASE N-TERMINAL DOMAIN-CONTAINING PROTEIN"/>
    <property type="match status" value="1"/>
</dbReference>
<protein>
    <recommendedName>
        <fullName evidence="1">Polymerase/histidinol phosphatase N-terminal domain-containing protein</fullName>
    </recommendedName>
</protein>
<dbReference type="EMBL" id="JAATJA010000002">
    <property type="protein sequence ID" value="NJB68713.1"/>
    <property type="molecule type" value="Genomic_DNA"/>
</dbReference>
<feature type="domain" description="Polymerase/histidinol phosphatase N-terminal" evidence="1">
    <location>
        <begin position="4"/>
        <end position="69"/>
    </location>
</feature>
<evidence type="ECO:0000313" key="2">
    <source>
        <dbReference type="EMBL" id="NJB68713.1"/>
    </source>
</evidence>